<feature type="domain" description="DUF7144" evidence="3">
    <location>
        <begin position="28"/>
        <end position="140"/>
    </location>
</feature>
<dbReference type="Proteomes" id="UP000316806">
    <property type="component" value="Chromosome"/>
</dbReference>
<evidence type="ECO:0000259" key="3">
    <source>
        <dbReference type="Pfam" id="PF23636"/>
    </source>
</evidence>
<feature type="region of interest" description="Disordered" evidence="1">
    <location>
        <begin position="1"/>
        <end position="20"/>
    </location>
</feature>
<evidence type="ECO:0000313" key="4">
    <source>
        <dbReference type="EMBL" id="QDQ12682.1"/>
    </source>
</evidence>
<feature type="transmembrane region" description="Helical" evidence="2">
    <location>
        <begin position="29"/>
        <end position="50"/>
    </location>
</feature>
<evidence type="ECO:0000313" key="5">
    <source>
        <dbReference type="Proteomes" id="UP000316806"/>
    </source>
</evidence>
<sequence>MTSPERDTWRAAPSGPADDDSGWATGGTLFAGVLMFVYGILSVLEGIAGIAKDDVYARIGDYVYKFNLTAWGWIHLVLGVLVAVTGWGILKGAEWARATGIALAAVAMVAQFLWLPYTPLWALISLAIGTFIIWALCTNGAADGSTAP</sequence>
<name>A0A516RAJ2_STRST</name>
<proteinExistence type="predicted"/>
<dbReference type="InterPro" id="IPR055568">
    <property type="entry name" value="DUF7144"/>
</dbReference>
<gene>
    <name evidence="4" type="ORF">FH965_20700</name>
</gene>
<keyword evidence="2" id="KW-0812">Transmembrane</keyword>
<feature type="transmembrane region" description="Helical" evidence="2">
    <location>
        <begin position="95"/>
        <end position="114"/>
    </location>
</feature>
<dbReference type="EMBL" id="CP040916">
    <property type="protein sequence ID" value="QDQ12682.1"/>
    <property type="molecule type" value="Genomic_DNA"/>
</dbReference>
<reference evidence="4 5" key="1">
    <citation type="journal article" date="2019" name="J. Ind. Microbiol. Biotechnol.">
        <title>The complete genomic sequence of Streptomyces spectabilis NRRL-2792 and identification of secondary metabolite biosynthetic gene clusters.</title>
        <authorList>
            <person name="Sinha A."/>
            <person name="Phillips-Salemka S."/>
            <person name="Niraula T.A."/>
            <person name="Short K.A."/>
            <person name="Niraula N.P."/>
        </authorList>
    </citation>
    <scope>NUCLEOTIDE SEQUENCE [LARGE SCALE GENOMIC DNA]</scope>
    <source>
        <strain evidence="4 5">NRRL 2792</strain>
    </source>
</reference>
<keyword evidence="2" id="KW-0472">Membrane</keyword>
<accession>A0A516RAJ2</accession>
<protein>
    <recommendedName>
        <fullName evidence="3">DUF7144 domain-containing protein</fullName>
    </recommendedName>
</protein>
<organism evidence="4 5">
    <name type="scientific">Streptomyces spectabilis</name>
    <dbReference type="NCBI Taxonomy" id="68270"/>
    <lineage>
        <taxon>Bacteria</taxon>
        <taxon>Bacillati</taxon>
        <taxon>Actinomycetota</taxon>
        <taxon>Actinomycetes</taxon>
        <taxon>Kitasatosporales</taxon>
        <taxon>Streptomycetaceae</taxon>
        <taxon>Streptomyces</taxon>
    </lineage>
</organism>
<feature type="transmembrane region" description="Helical" evidence="2">
    <location>
        <begin position="120"/>
        <end position="142"/>
    </location>
</feature>
<dbReference type="Pfam" id="PF23636">
    <property type="entry name" value="DUF7144"/>
    <property type="match status" value="1"/>
</dbReference>
<keyword evidence="2" id="KW-1133">Transmembrane helix</keyword>
<dbReference type="RefSeq" id="WP_144320015.1">
    <property type="nucleotide sequence ID" value="NZ_CP040916.1"/>
</dbReference>
<dbReference type="AlphaFoldDB" id="A0A516RAJ2"/>
<feature type="transmembrane region" description="Helical" evidence="2">
    <location>
        <begin position="70"/>
        <end position="90"/>
    </location>
</feature>
<evidence type="ECO:0000256" key="1">
    <source>
        <dbReference type="SAM" id="MobiDB-lite"/>
    </source>
</evidence>
<evidence type="ECO:0000256" key="2">
    <source>
        <dbReference type="SAM" id="Phobius"/>
    </source>
</evidence>